<evidence type="ECO:0000256" key="2">
    <source>
        <dbReference type="ARBA" id="ARBA00034247"/>
    </source>
</evidence>
<evidence type="ECO:0000256" key="1">
    <source>
        <dbReference type="ARBA" id="ARBA00012528"/>
    </source>
</evidence>
<accession>A0A1G7WR25</accession>
<keyword evidence="6" id="KW-1185">Reference proteome</keyword>
<dbReference type="PROSITE" id="PS50887">
    <property type="entry name" value="GGDEF"/>
    <property type="match status" value="1"/>
</dbReference>
<gene>
    <name evidence="5" type="ORF">SAMN04487974_10761</name>
</gene>
<dbReference type="STRING" id="440168.SAMN04487974_10761"/>
<evidence type="ECO:0000259" key="4">
    <source>
        <dbReference type="PROSITE" id="PS50887"/>
    </source>
</evidence>
<evidence type="ECO:0000256" key="3">
    <source>
        <dbReference type="SAM" id="Phobius"/>
    </source>
</evidence>
<dbReference type="EMBL" id="FNCS01000007">
    <property type="protein sequence ID" value="SDG74356.1"/>
    <property type="molecule type" value="Genomic_DNA"/>
</dbReference>
<keyword evidence="3" id="KW-1133">Transmembrane helix</keyword>
<dbReference type="InterPro" id="IPR043128">
    <property type="entry name" value="Rev_trsase/Diguanyl_cyclase"/>
</dbReference>
<evidence type="ECO:0000313" key="5">
    <source>
        <dbReference type="EMBL" id="SDG74356.1"/>
    </source>
</evidence>
<dbReference type="CDD" id="cd01949">
    <property type="entry name" value="GGDEF"/>
    <property type="match status" value="1"/>
</dbReference>
<protein>
    <recommendedName>
        <fullName evidence="1">diguanylate cyclase</fullName>
        <ecNumber evidence="1">2.7.7.65</ecNumber>
    </recommendedName>
</protein>
<dbReference type="Proteomes" id="UP000199495">
    <property type="component" value="Unassembled WGS sequence"/>
</dbReference>
<dbReference type="Pfam" id="PF00990">
    <property type="entry name" value="GGDEF"/>
    <property type="match status" value="1"/>
</dbReference>
<dbReference type="GO" id="GO:0043709">
    <property type="term" value="P:cell adhesion involved in single-species biofilm formation"/>
    <property type="evidence" value="ECO:0007669"/>
    <property type="project" value="TreeGrafter"/>
</dbReference>
<dbReference type="AlphaFoldDB" id="A0A1G7WR25"/>
<feature type="domain" description="GGDEF" evidence="4">
    <location>
        <begin position="175"/>
        <end position="306"/>
    </location>
</feature>
<dbReference type="SUPFAM" id="SSF55073">
    <property type="entry name" value="Nucleotide cyclase"/>
    <property type="match status" value="1"/>
</dbReference>
<dbReference type="RefSeq" id="WP_090596884.1">
    <property type="nucleotide sequence ID" value="NZ_FNCS01000007.1"/>
</dbReference>
<sequence length="306" mass="33916">MHEAVLARSSRTDTITIYEWISRLAHPKSFMGKLFLICFFGTHVPLIGFSIFIVFATEITLAEIWPQMLVLLLATIAAFATTLFLVHHLLAPVRLVSGAMETYVKTRALPKLPLHHADDMGLMMRNVQSALEELDFAIRTTDAKANVDFLTGLGNKRWLNTRGAFAFDLARRRNEKLSVIVFDIDHFKTLNDTYGHASGDIVLKDVGEFVREHVRPQDIVGRIGGEEFCILAVGCDRLEAAAIAERIRSAFFDHGFQLPGLAHVTASFGVAEMKPEATTLDDVIAAADNALYEAKEAGRDRVMCAA</sequence>
<dbReference type="NCBIfam" id="TIGR00254">
    <property type="entry name" value="GGDEF"/>
    <property type="match status" value="1"/>
</dbReference>
<dbReference type="GO" id="GO:0005886">
    <property type="term" value="C:plasma membrane"/>
    <property type="evidence" value="ECO:0007669"/>
    <property type="project" value="TreeGrafter"/>
</dbReference>
<keyword evidence="3" id="KW-0472">Membrane</keyword>
<dbReference type="OrthoDB" id="9812260at2"/>
<reference evidence="5 6" key="1">
    <citation type="submission" date="2016-10" db="EMBL/GenBank/DDBJ databases">
        <authorList>
            <person name="de Groot N.N."/>
        </authorList>
    </citation>
    <scope>NUCLEOTIDE SEQUENCE [LARGE SCALE GENOMIC DNA]</scope>
    <source>
        <strain evidence="5 6">CGMCC 1.10267</strain>
    </source>
</reference>
<dbReference type="PANTHER" id="PTHR45138:SF9">
    <property type="entry name" value="DIGUANYLATE CYCLASE DGCM-RELATED"/>
    <property type="match status" value="1"/>
</dbReference>
<feature type="transmembrane region" description="Helical" evidence="3">
    <location>
        <begin position="34"/>
        <end position="56"/>
    </location>
</feature>
<dbReference type="FunFam" id="3.30.70.270:FF:000001">
    <property type="entry name" value="Diguanylate cyclase domain protein"/>
    <property type="match status" value="1"/>
</dbReference>
<proteinExistence type="predicted"/>
<dbReference type="SMART" id="SM00267">
    <property type="entry name" value="GGDEF"/>
    <property type="match status" value="1"/>
</dbReference>
<keyword evidence="3" id="KW-0812">Transmembrane</keyword>
<dbReference type="InterPro" id="IPR029787">
    <property type="entry name" value="Nucleotide_cyclase"/>
</dbReference>
<comment type="catalytic activity">
    <reaction evidence="2">
        <text>2 GTP = 3',3'-c-di-GMP + 2 diphosphate</text>
        <dbReference type="Rhea" id="RHEA:24898"/>
        <dbReference type="ChEBI" id="CHEBI:33019"/>
        <dbReference type="ChEBI" id="CHEBI:37565"/>
        <dbReference type="ChEBI" id="CHEBI:58805"/>
        <dbReference type="EC" id="2.7.7.65"/>
    </reaction>
</comment>
<feature type="transmembrane region" description="Helical" evidence="3">
    <location>
        <begin position="68"/>
        <end position="90"/>
    </location>
</feature>
<dbReference type="GO" id="GO:1902201">
    <property type="term" value="P:negative regulation of bacterial-type flagellum-dependent cell motility"/>
    <property type="evidence" value="ECO:0007669"/>
    <property type="project" value="TreeGrafter"/>
</dbReference>
<dbReference type="InterPro" id="IPR000160">
    <property type="entry name" value="GGDEF_dom"/>
</dbReference>
<dbReference type="PANTHER" id="PTHR45138">
    <property type="entry name" value="REGULATORY COMPONENTS OF SENSORY TRANSDUCTION SYSTEM"/>
    <property type="match status" value="1"/>
</dbReference>
<dbReference type="InterPro" id="IPR050469">
    <property type="entry name" value="Diguanylate_Cyclase"/>
</dbReference>
<dbReference type="EC" id="2.7.7.65" evidence="1"/>
<evidence type="ECO:0000313" key="6">
    <source>
        <dbReference type="Proteomes" id="UP000199495"/>
    </source>
</evidence>
<organism evidence="5 6">
    <name type="scientific">Pelagibacterium luteolum</name>
    <dbReference type="NCBI Taxonomy" id="440168"/>
    <lineage>
        <taxon>Bacteria</taxon>
        <taxon>Pseudomonadati</taxon>
        <taxon>Pseudomonadota</taxon>
        <taxon>Alphaproteobacteria</taxon>
        <taxon>Hyphomicrobiales</taxon>
        <taxon>Devosiaceae</taxon>
        <taxon>Pelagibacterium</taxon>
    </lineage>
</organism>
<dbReference type="Gene3D" id="3.30.70.270">
    <property type="match status" value="1"/>
</dbReference>
<dbReference type="GO" id="GO:0052621">
    <property type="term" value="F:diguanylate cyclase activity"/>
    <property type="evidence" value="ECO:0007669"/>
    <property type="project" value="UniProtKB-EC"/>
</dbReference>
<name>A0A1G7WR25_9HYPH</name>